<gene>
    <name evidence="1" type="ORF">KC660_03475</name>
</gene>
<protein>
    <submittedName>
        <fullName evidence="1">Uncharacterized protein</fullName>
    </submittedName>
</protein>
<accession>A0A955RIJ3</accession>
<comment type="caution">
    <text evidence="1">The sequence shown here is derived from an EMBL/GenBank/DDBJ whole genome shotgun (WGS) entry which is preliminary data.</text>
</comment>
<dbReference type="AlphaFoldDB" id="A0A955RIJ3"/>
<reference evidence="1" key="1">
    <citation type="submission" date="2020-04" db="EMBL/GenBank/DDBJ databases">
        <authorList>
            <person name="Zhang T."/>
        </authorList>
    </citation>
    <scope>NUCLEOTIDE SEQUENCE</scope>
    <source>
        <strain evidence="1">HKST-UBA10</strain>
    </source>
</reference>
<sequence>MITSEVSMEQYTKVLCTNVKGLTRSGIELMIELTKQTIGNADTPLRFLDRYSQFYCNLEAFLPPLNIADPFDPVRRKVMPLVQLIEMWETFGTNTPSEIQKAVREIGYTLQVNGVRAFRFSDRTTLMTFIYSTSEDWVEAGDKIRRSEIRRYFRTNQIDPLLVGRERRYNLEHGINALARAAGIEDVHGVPNNPNRPGYHFNENRVRTESFFLMRSFLKANLYRITGRQVKYNS</sequence>
<evidence type="ECO:0000313" key="2">
    <source>
        <dbReference type="Proteomes" id="UP000782843"/>
    </source>
</evidence>
<evidence type="ECO:0000313" key="1">
    <source>
        <dbReference type="EMBL" id="MCA9382440.1"/>
    </source>
</evidence>
<dbReference type="EMBL" id="JAGQLG010000134">
    <property type="protein sequence ID" value="MCA9382440.1"/>
    <property type="molecule type" value="Genomic_DNA"/>
</dbReference>
<dbReference type="Proteomes" id="UP000782843">
    <property type="component" value="Unassembled WGS sequence"/>
</dbReference>
<proteinExistence type="predicted"/>
<organism evidence="1 2">
    <name type="scientific">Candidatus Dojkabacteria bacterium</name>
    <dbReference type="NCBI Taxonomy" id="2099670"/>
    <lineage>
        <taxon>Bacteria</taxon>
        <taxon>Candidatus Dojkabacteria</taxon>
    </lineage>
</organism>
<name>A0A955RIJ3_9BACT</name>
<reference evidence="1" key="2">
    <citation type="journal article" date="2021" name="Microbiome">
        <title>Successional dynamics and alternative stable states in a saline activated sludge microbial community over 9 years.</title>
        <authorList>
            <person name="Wang Y."/>
            <person name="Ye J."/>
            <person name="Ju F."/>
            <person name="Liu L."/>
            <person name="Boyd J.A."/>
            <person name="Deng Y."/>
            <person name="Parks D.H."/>
            <person name="Jiang X."/>
            <person name="Yin X."/>
            <person name="Woodcroft B.J."/>
            <person name="Tyson G.W."/>
            <person name="Hugenholtz P."/>
            <person name="Polz M.F."/>
            <person name="Zhang T."/>
        </authorList>
    </citation>
    <scope>NUCLEOTIDE SEQUENCE</scope>
    <source>
        <strain evidence="1">HKST-UBA10</strain>
    </source>
</reference>